<dbReference type="OrthoDB" id="9809969at2"/>
<protein>
    <submittedName>
        <fullName evidence="2">Type IV secretory pathway VirD2 relaxase</fullName>
    </submittedName>
    <submittedName>
        <fullName evidence="3">Type VI secretion protein</fullName>
    </submittedName>
</protein>
<feature type="region of interest" description="Disordered" evidence="1">
    <location>
        <begin position="1"/>
        <end position="20"/>
    </location>
</feature>
<dbReference type="Proteomes" id="UP000544107">
    <property type="component" value="Unassembled WGS sequence"/>
</dbReference>
<comment type="caution">
    <text evidence="3">The sequence shown here is derived from an EMBL/GenBank/DDBJ whole genome shotgun (WGS) entry which is preliminary data.</text>
</comment>
<evidence type="ECO:0000313" key="2">
    <source>
        <dbReference type="EMBL" id="MBB4010454.1"/>
    </source>
</evidence>
<dbReference type="RefSeq" id="WP_075616563.1">
    <property type="nucleotide sequence ID" value="NZ_JACIED010000009.1"/>
</dbReference>
<dbReference type="STRING" id="887144.BJF91_11335"/>
<evidence type="ECO:0000313" key="4">
    <source>
        <dbReference type="Proteomes" id="UP000185598"/>
    </source>
</evidence>
<feature type="compositionally biased region" description="Basic residues" evidence="1">
    <location>
        <begin position="10"/>
        <end position="20"/>
    </location>
</feature>
<organism evidence="3 4">
    <name type="scientific">Allorhizobium taibaishanense</name>
    <dbReference type="NCBI Taxonomy" id="887144"/>
    <lineage>
        <taxon>Bacteria</taxon>
        <taxon>Pseudomonadati</taxon>
        <taxon>Pseudomonadota</taxon>
        <taxon>Alphaproteobacteria</taxon>
        <taxon>Hyphomicrobiales</taxon>
        <taxon>Rhizobiaceae</taxon>
        <taxon>Rhizobium/Agrobacterium group</taxon>
        <taxon>Allorhizobium</taxon>
    </lineage>
</organism>
<dbReference type="EMBL" id="JACIED010000009">
    <property type="protein sequence ID" value="MBB4010454.1"/>
    <property type="molecule type" value="Genomic_DNA"/>
</dbReference>
<name>A0A1Q9A090_9HYPH</name>
<reference evidence="2 5" key="2">
    <citation type="submission" date="2020-08" db="EMBL/GenBank/DDBJ databases">
        <title>Genomic Encyclopedia of Type Strains, Phase IV (KMG-IV): sequencing the most valuable type-strain genomes for metagenomic binning, comparative biology and taxonomic classification.</title>
        <authorList>
            <person name="Goeker M."/>
        </authorList>
    </citation>
    <scope>NUCLEOTIDE SEQUENCE [LARGE SCALE GENOMIC DNA]</scope>
    <source>
        <strain evidence="2 5">DSM 100021</strain>
    </source>
</reference>
<proteinExistence type="predicted"/>
<evidence type="ECO:0000313" key="3">
    <source>
        <dbReference type="EMBL" id="OLP47998.1"/>
    </source>
</evidence>
<dbReference type="AlphaFoldDB" id="A0A1Q9A090"/>
<keyword evidence="4" id="KW-1185">Reference proteome</keyword>
<dbReference type="Proteomes" id="UP000185598">
    <property type="component" value="Unassembled WGS sequence"/>
</dbReference>
<reference evidence="3 4" key="1">
    <citation type="submission" date="2016-09" db="EMBL/GenBank/DDBJ databases">
        <title>Rhizobium oryziradicis sp. nov., isolated from the root of rice.</title>
        <authorList>
            <person name="Zhao J."/>
            <person name="Zhang X."/>
        </authorList>
    </citation>
    <scope>NUCLEOTIDE SEQUENCE [LARGE SCALE GENOMIC DNA]</scope>
    <source>
        <strain evidence="3 4">14971</strain>
    </source>
</reference>
<dbReference type="InterPro" id="IPR021795">
    <property type="entry name" value="DUF3363"/>
</dbReference>
<evidence type="ECO:0000313" key="5">
    <source>
        <dbReference type="Proteomes" id="UP000544107"/>
    </source>
</evidence>
<accession>A0A1Q9A090</accession>
<dbReference type="EMBL" id="MKIN01000026">
    <property type="protein sequence ID" value="OLP47998.1"/>
    <property type="molecule type" value="Genomic_DNA"/>
</dbReference>
<sequence length="580" mass="64402">MASDDDFRVRTGRIRSSRSQRARPFIAQALAAVEQAGGRVSRSGKISNGKGRSPSFARGRVASIRANRLITGRTRLCTVKARVVRNNGQRAPLTRHLDYLRREGVTRDGEKARLFGPEDDTVDVEAFAGRLEADRHHFRFIVSPEDAVDLEDLKRFTRELMRRAEKDLGTKLDWAGVDHWNTDNPHVHVIVRGRTDNGQDLVIDRDYIRSGLRDRAQDLLTQELGPRTEHDVCRSLERQIEADRWTRLDRQLAADAGPNGIIDVAPSPDRQPDSYLVQKVGRLRYLERLGLAQSVGGGQWILRDEAEETLRELGIRGDVIKRMHRALTDQGIERATADYVLGGERHGSQIIGRLLARGHDDELNGTAFAVVDGIDGRAHHIRFPDLEATGDGAPGSIVELRDFEDAKGEGRASLAVRSDFALDAQIKADGATWLDRQLIGSAARDPGYGFGLEVRQAMETRTEHLIDKGLARREAGQVIFAPNLLGTLSERELNAVGEKLSQDMNMPFQKAGQGDYVAGTYRQRFVLASGRFAMVDDGLGFKLVPWTPSMEKHLGQHISGVARSDGGVDWSFGRKRGLGL</sequence>
<gene>
    <name evidence="3" type="ORF">BJF91_11335</name>
    <name evidence="2" type="ORF">GGQ71_004755</name>
</gene>
<dbReference type="Pfam" id="PF11843">
    <property type="entry name" value="DUF3363"/>
    <property type="match status" value="1"/>
</dbReference>
<evidence type="ECO:0000256" key="1">
    <source>
        <dbReference type="SAM" id="MobiDB-lite"/>
    </source>
</evidence>